<evidence type="ECO:0000313" key="2">
    <source>
        <dbReference type="Proteomes" id="UP000275401"/>
    </source>
</evidence>
<sequence>MNPESVDRLREAASRDDYASMARLARALYDSGLGPREVLREAYGADFPEEVFVIVGAGLSSLDLLAYFANQPWQLAVPPEQGGPADVPGPLDDTERLVLALDPGLLPLVQIPAATPAGDDHIVCYRTEELRAGRPTAFCLRSAAYPYSEVRDAEAVRCGDSLLDVLYEVHADEARRLDEESRQPWNRGAGSVDRAEVEQARASLELVEELRRKAAGRQAR</sequence>
<protein>
    <submittedName>
        <fullName evidence="1">Uncharacterized protein</fullName>
    </submittedName>
</protein>
<dbReference type="Proteomes" id="UP000275401">
    <property type="component" value="Unassembled WGS sequence"/>
</dbReference>
<reference evidence="1 2" key="1">
    <citation type="submission" date="2018-11" db="EMBL/GenBank/DDBJ databases">
        <title>The Potential of Streptomyces as Biocontrol Agents against the Tomato grey mould, Botrytis cinerea (Gray mold) Frontiers in Microbiology.</title>
        <authorList>
            <person name="Li D."/>
        </authorList>
    </citation>
    <scope>NUCLEOTIDE SEQUENCE [LARGE SCALE GENOMIC DNA]</scope>
    <source>
        <strain evidence="1 2">NEAU-LD23</strain>
    </source>
</reference>
<dbReference type="AlphaFoldDB" id="A0A3M8VR72"/>
<dbReference type="EMBL" id="RIBZ01000295">
    <property type="protein sequence ID" value="RNG19627.1"/>
    <property type="molecule type" value="Genomic_DNA"/>
</dbReference>
<dbReference type="RefSeq" id="WP_123102961.1">
    <property type="nucleotide sequence ID" value="NZ_RIBZ01000295.1"/>
</dbReference>
<accession>A0A3M8VR72</accession>
<evidence type="ECO:0000313" key="1">
    <source>
        <dbReference type="EMBL" id="RNG19627.1"/>
    </source>
</evidence>
<comment type="caution">
    <text evidence="1">The sequence shown here is derived from an EMBL/GenBank/DDBJ whole genome shotgun (WGS) entry which is preliminary data.</text>
</comment>
<gene>
    <name evidence="1" type="ORF">EEJ42_24610</name>
</gene>
<organism evidence="1 2">
    <name type="scientific">Streptomyces botrytidirepellens</name>
    <dbReference type="NCBI Taxonomy" id="2486417"/>
    <lineage>
        <taxon>Bacteria</taxon>
        <taxon>Bacillati</taxon>
        <taxon>Actinomycetota</taxon>
        <taxon>Actinomycetes</taxon>
        <taxon>Kitasatosporales</taxon>
        <taxon>Streptomycetaceae</taxon>
        <taxon>Streptomyces</taxon>
    </lineage>
</organism>
<name>A0A3M8VR72_9ACTN</name>
<proteinExistence type="predicted"/>
<keyword evidence="2" id="KW-1185">Reference proteome</keyword>